<evidence type="ECO:0000313" key="2">
    <source>
        <dbReference type="EMBL" id="KAJ8452438.1"/>
    </source>
</evidence>
<protein>
    <submittedName>
        <fullName evidence="2">Uncharacterized protein</fullName>
    </submittedName>
</protein>
<evidence type="ECO:0000256" key="1">
    <source>
        <dbReference type="SAM" id="MobiDB-lite"/>
    </source>
</evidence>
<dbReference type="EMBL" id="JAKOGI010000004">
    <property type="protein sequence ID" value="KAJ8452438.1"/>
    <property type="molecule type" value="Genomic_DNA"/>
</dbReference>
<name>A0A9Q1KZK3_9CARY</name>
<evidence type="ECO:0000313" key="3">
    <source>
        <dbReference type="Proteomes" id="UP001153076"/>
    </source>
</evidence>
<dbReference type="AlphaFoldDB" id="A0A9Q1KZK3"/>
<dbReference type="Proteomes" id="UP001153076">
    <property type="component" value="Unassembled WGS sequence"/>
</dbReference>
<sequence length="218" mass="24674">MNGALTTKSNLNSNVATEFSSLRVLEDPYQRETLSSSDVEFCVVMPALTTLMRLGMMAQRGAHVHKSKRQMSVKRPISPLDESFVERNEATNNNALQKLHSFGKLFEASILVEFIARHSQIPPFPSYTNLIIGLVNKDHVEEGKLQRPSKLRVGFKHCGLIRAREVLNNLAVKGYYHDTITYNLLSNNTCKERYDYEKTSRDPNLPSPSLYTKGKGEK</sequence>
<keyword evidence="3" id="KW-1185">Reference proteome</keyword>
<organism evidence="2 3">
    <name type="scientific">Carnegiea gigantea</name>
    <dbReference type="NCBI Taxonomy" id="171969"/>
    <lineage>
        <taxon>Eukaryota</taxon>
        <taxon>Viridiplantae</taxon>
        <taxon>Streptophyta</taxon>
        <taxon>Embryophyta</taxon>
        <taxon>Tracheophyta</taxon>
        <taxon>Spermatophyta</taxon>
        <taxon>Magnoliopsida</taxon>
        <taxon>eudicotyledons</taxon>
        <taxon>Gunneridae</taxon>
        <taxon>Pentapetalae</taxon>
        <taxon>Caryophyllales</taxon>
        <taxon>Cactineae</taxon>
        <taxon>Cactaceae</taxon>
        <taxon>Cactoideae</taxon>
        <taxon>Echinocereeae</taxon>
        <taxon>Carnegiea</taxon>
    </lineage>
</organism>
<reference evidence="2" key="1">
    <citation type="submission" date="2022-04" db="EMBL/GenBank/DDBJ databases">
        <title>Carnegiea gigantea Genome sequencing and assembly v2.</title>
        <authorList>
            <person name="Copetti D."/>
            <person name="Sanderson M.J."/>
            <person name="Burquez A."/>
            <person name="Wojciechowski M.F."/>
        </authorList>
    </citation>
    <scope>NUCLEOTIDE SEQUENCE</scope>
    <source>
        <strain evidence="2">SGP5-SGP5p</strain>
        <tissue evidence="2">Aerial part</tissue>
    </source>
</reference>
<proteinExistence type="predicted"/>
<accession>A0A9Q1KZK3</accession>
<gene>
    <name evidence="2" type="ORF">Cgig2_000027</name>
</gene>
<comment type="caution">
    <text evidence="2">The sequence shown here is derived from an EMBL/GenBank/DDBJ whole genome shotgun (WGS) entry which is preliminary data.</text>
</comment>
<feature type="region of interest" description="Disordered" evidence="1">
    <location>
        <begin position="195"/>
        <end position="218"/>
    </location>
</feature>